<reference evidence="3" key="2">
    <citation type="submission" date="2020-09" db="EMBL/GenBank/DDBJ databases">
        <authorList>
            <person name="Sun Q."/>
            <person name="Zhou Y."/>
        </authorList>
    </citation>
    <scope>NUCLEOTIDE SEQUENCE</scope>
    <source>
        <strain evidence="3">CGMCC 1.12426</strain>
    </source>
</reference>
<dbReference type="InterPro" id="IPR009875">
    <property type="entry name" value="PilZ_domain"/>
</dbReference>
<dbReference type="EMBL" id="BMFA01000012">
    <property type="protein sequence ID" value="GGB59595.1"/>
    <property type="molecule type" value="Genomic_DNA"/>
</dbReference>
<evidence type="ECO:0000256" key="1">
    <source>
        <dbReference type="SAM" id="MobiDB-lite"/>
    </source>
</evidence>
<dbReference type="GO" id="GO:0035438">
    <property type="term" value="F:cyclic-di-GMP binding"/>
    <property type="evidence" value="ECO:0007669"/>
    <property type="project" value="InterPro"/>
</dbReference>
<sequence length="215" mass="23779">MVGSGADLAPATAGNKALHATDRRRHQRVKVNILGRFMLEDRQEYPCQVVNMSPGGMSVIAPVSGKVGERVVAYLDHLSRVEGRIARVFEGGFAVELRNTARKRDKIANVLTWLANKDELNLPEDRRHDRFVPKNPITRIVLPDGSTHMCRLIDVSLSGAAVATDLRPELGEPIEIGTMRARIVRHIEGGVAVEFAAVQNRDLLERHITIDPEEG</sequence>
<evidence type="ECO:0000259" key="2">
    <source>
        <dbReference type="Pfam" id="PF07238"/>
    </source>
</evidence>
<reference evidence="3" key="1">
    <citation type="journal article" date="2014" name="Int. J. Syst. Evol. Microbiol.">
        <title>Complete genome sequence of Corynebacterium casei LMG S-19264T (=DSM 44701T), isolated from a smear-ripened cheese.</title>
        <authorList>
            <consortium name="US DOE Joint Genome Institute (JGI-PGF)"/>
            <person name="Walter F."/>
            <person name="Albersmeier A."/>
            <person name="Kalinowski J."/>
            <person name="Ruckert C."/>
        </authorList>
    </citation>
    <scope>NUCLEOTIDE SEQUENCE</scope>
    <source>
        <strain evidence="3">CGMCC 1.12426</strain>
    </source>
</reference>
<dbReference type="OrthoDB" id="9798164at2"/>
<dbReference type="SUPFAM" id="SSF141371">
    <property type="entry name" value="PilZ domain-like"/>
    <property type="match status" value="2"/>
</dbReference>
<evidence type="ECO:0000313" key="3">
    <source>
        <dbReference type="EMBL" id="GGB59595.1"/>
    </source>
</evidence>
<proteinExistence type="predicted"/>
<gene>
    <name evidence="3" type="ORF">GCM10011316_34510</name>
</gene>
<accession>A0A916TM75</accession>
<name>A0A916TM75_9HYPH</name>
<dbReference type="Gene3D" id="2.40.10.220">
    <property type="entry name" value="predicted glycosyltransferase like domains"/>
    <property type="match status" value="1"/>
</dbReference>
<evidence type="ECO:0000313" key="4">
    <source>
        <dbReference type="Proteomes" id="UP000605148"/>
    </source>
</evidence>
<feature type="domain" description="PilZ" evidence="2">
    <location>
        <begin position="125"/>
        <end position="208"/>
    </location>
</feature>
<feature type="region of interest" description="Disordered" evidence="1">
    <location>
        <begin position="1"/>
        <end position="23"/>
    </location>
</feature>
<feature type="domain" description="PilZ" evidence="2">
    <location>
        <begin position="22"/>
        <end position="109"/>
    </location>
</feature>
<keyword evidence="4" id="KW-1185">Reference proteome</keyword>
<dbReference type="RefSeq" id="WP_150496898.1">
    <property type="nucleotide sequence ID" value="NZ_BMFA01000012.1"/>
</dbReference>
<comment type="caution">
    <text evidence="3">The sequence shown here is derived from an EMBL/GenBank/DDBJ whole genome shotgun (WGS) entry which is preliminary data.</text>
</comment>
<dbReference type="AlphaFoldDB" id="A0A916TM75"/>
<dbReference type="Proteomes" id="UP000605148">
    <property type="component" value="Unassembled WGS sequence"/>
</dbReference>
<dbReference type="Pfam" id="PF07238">
    <property type="entry name" value="PilZ"/>
    <property type="match status" value="2"/>
</dbReference>
<organism evidence="3 4">
    <name type="scientific">Roseibium aquae</name>
    <dbReference type="NCBI Taxonomy" id="1323746"/>
    <lineage>
        <taxon>Bacteria</taxon>
        <taxon>Pseudomonadati</taxon>
        <taxon>Pseudomonadota</taxon>
        <taxon>Alphaproteobacteria</taxon>
        <taxon>Hyphomicrobiales</taxon>
        <taxon>Stappiaceae</taxon>
        <taxon>Roseibium</taxon>
    </lineage>
</organism>
<protein>
    <submittedName>
        <fullName evidence="3">Pilus assembly protein PilZ</fullName>
    </submittedName>
</protein>